<keyword evidence="5" id="KW-1185">Reference proteome</keyword>
<dbReference type="Pfam" id="PF03551">
    <property type="entry name" value="PadR"/>
    <property type="match status" value="1"/>
</dbReference>
<evidence type="ECO:0000259" key="3">
    <source>
        <dbReference type="Pfam" id="PF10400"/>
    </source>
</evidence>
<reference evidence="4 5" key="1">
    <citation type="submission" date="2020-08" db="EMBL/GenBank/DDBJ databases">
        <title>Genomic Encyclopedia of Type Strains, Phase IV (KMG-IV): sequencing the most valuable type-strain genomes for metagenomic binning, comparative biology and taxonomic classification.</title>
        <authorList>
            <person name="Goeker M."/>
        </authorList>
    </citation>
    <scope>NUCLEOTIDE SEQUENCE [LARGE SCALE GENOMIC DNA]</scope>
    <source>
        <strain evidence="4 5">DSM 105481</strain>
    </source>
</reference>
<dbReference type="InterPro" id="IPR018309">
    <property type="entry name" value="Tscrpt_reg_PadR_C"/>
</dbReference>
<dbReference type="SUPFAM" id="SSF46785">
    <property type="entry name" value="Winged helix' DNA-binding domain"/>
    <property type="match status" value="1"/>
</dbReference>
<dbReference type="Gene3D" id="1.10.10.10">
    <property type="entry name" value="Winged helix-like DNA-binding domain superfamily/Winged helix DNA-binding domain"/>
    <property type="match status" value="1"/>
</dbReference>
<keyword evidence="1" id="KW-0175">Coiled coil</keyword>
<evidence type="ECO:0000259" key="2">
    <source>
        <dbReference type="Pfam" id="PF03551"/>
    </source>
</evidence>
<dbReference type="RefSeq" id="WP_051404997.1">
    <property type="nucleotide sequence ID" value="NZ_JACJHX010000003.1"/>
</dbReference>
<evidence type="ECO:0000256" key="1">
    <source>
        <dbReference type="SAM" id="Coils"/>
    </source>
</evidence>
<dbReference type="GO" id="GO:0003677">
    <property type="term" value="F:DNA binding"/>
    <property type="evidence" value="ECO:0007669"/>
    <property type="project" value="UniProtKB-KW"/>
</dbReference>
<evidence type="ECO:0000313" key="5">
    <source>
        <dbReference type="Proteomes" id="UP000626697"/>
    </source>
</evidence>
<feature type="domain" description="Transcription regulator PadR N-terminal" evidence="2">
    <location>
        <begin position="8"/>
        <end position="78"/>
    </location>
</feature>
<gene>
    <name evidence="4" type="ORF">HNP81_001260</name>
</gene>
<name>A0ABR6CLS0_9BACI</name>
<feature type="coiled-coil region" evidence="1">
    <location>
        <begin position="102"/>
        <end position="136"/>
    </location>
</feature>
<dbReference type="PANTHER" id="PTHR43252:SF4">
    <property type="entry name" value="TRANSCRIPTIONAL REGULATORY PROTEIN"/>
    <property type="match status" value="1"/>
</dbReference>
<dbReference type="PANTHER" id="PTHR43252">
    <property type="entry name" value="TRANSCRIPTIONAL REGULATOR YQJI"/>
    <property type="match status" value="1"/>
</dbReference>
<keyword evidence="4" id="KW-0238">DNA-binding</keyword>
<dbReference type="Proteomes" id="UP000626697">
    <property type="component" value="Unassembled WGS sequence"/>
</dbReference>
<dbReference type="Gene3D" id="6.10.140.190">
    <property type="match status" value="1"/>
</dbReference>
<feature type="domain" description="Transcription regulator PadR C-terminal" evidence="3">
    <location>
        <begin position="89"/>
        <end position="174"/>
    </location>
</feature>
<evidence type="ECO:0000313" key="4">
    <source>
        <dbReference type="EMBL" id="MBA9025975.1"/>
    </source>
</evidence>
<protein>
    <submittedName>
        <fullName evidence="4">DNA-binding PadR family transcriptional regulator</fullName>
    </submittedName>
</protein>
<sequence>MNTLGYAILSALGRKPCSGYELVQYLDAVWPAKHSQIYPRLSKMEQNGLLVFEEVVQTGKPDKKIFSITEKGRETLEKWVTESPSDPIMRDEFLIKINSIWLSDEESAKKLIQDRISNLEQKVAYRADTIAELEQKHRENTMSKHFGRYLLFNRRNMMDKEEISWCEWVLNLLEKTNFNISKLMLWLIGAGKLNLVIQNMMAVSEI</sequence>
<dbReference type="EMBL" id="JACJHX010000003">
    <property type="protein sequence ID" value="MBA9025975.1"/>
    <property type="molecule type" value="Genomic_DNA"/>
</dbReference>
<accession>A0ABR6CLS0</accession>
<dbReference type="InterPro" id="IPR036390">
    <property type="entry name" value="WH_DNA-bd_sf"/>
</dbReference>
<comment type="caution">
    <text evidence="4">The sequence shown here is derived from an EMBL/GenBank/DDBJ whole genome shotgun (WGS) entry which is preliminary data.</text>
</comment>
<organism evidence="4 5">
    <name type="scientific">Peribacillus huizhouensis</name>
    <dbReference type="NCBI Taxonomy" id="1501239"/>
    <lineage>
        <taxon>Bacteria</taxon>
        <taxon>Bacillati</taxon>
        <taxon>Bacillota</taxon>
        <taxon>Bacilli</taxon>
        <taxon>Bacillales</taxon>
        <taxon>Bacillaceae</taxon>
        <taxon>Peribacillus</taxon>
    </lineage>
</organism>
<proteinExistence type="predicted"/>
<dbReference type="Pfam" id="PF10400">
    <property type="entry name" value="Vir_act_alpha_C"/>
    <property type="match status" value="1"/>
</dbReference>
<dbReference type="InterPro" id="IPR005149">
    <property type="entry name" value="Tscrpt_reg_PadR_N"/>
</dbReference>
<dbReference type="InterPro" id="IPR036388">
    <property type="entry name" value="WH-like_DNA-bd_sf"/>
</dbReference>